<name>A0A8S9Q2Z1_BRACR</name>
<evidence type="ECO:0000313" key="2">
    <source>
        <dbReference type="Proteomes" id="UP000712600"/>
    </source>
</evidence>
<dbReference type="EMBL" id="QGKX02001290">
    <property type="protein sequence ID" value="KAF3535231.1"/>
    <property type="molecule type" value="Genomic_DNA"/>
</dbReference>
<organism evidence="1 2">
    <name type="scientific">Brassica cretica</name>
    <name type="common">Mustard</name>
    <dbReference type="NCBI Taxonomy" id="69181"/>
    <lineage>
        <taxon>Eukaryota</taxon>
        <taxon>Viridiplantae</taxon>
        <taxon>Streptophyta</taxon>
        <taxon>Embryophyta</taxon>
        <taxon>Tracheophyta</taxon>
        <taxon>Spermatophyta</taxon>
        <taxon>Magnoliopsida</taxon>
        <taxon>eudicotyledons</taxon>
        <taxon>Gunneridae</taxon>
        <taxon>Pentapetalae</taxon>
        <taxon>rosids</taxon>
        <taxon>malvids</taxon>
        <taxon>Brassicales</taxon>
        <taxon>Brassicaceae</taxon>
        <taxon>Brassiceae</taxon>
        <taxon>Brassica</taxon>
    </lineage>
</organism>
<comment type="caution">
    <text evidence="1">The sequence shown here is derived from an EMBL/GenBank/DDBJ whole genome shotgun (WGS) entry which is preliminary data.</text>
</comment>
<evidence type="ECO:0000313" key="1">
    <source>
        <dbReference type="EMBL" id="KAF3535231.1"/>
    </source>
</evidence>
<dbReference type="AlphaFoldDB" id="A0A8S9Q2Z1"/>
<reference evidence="1" key="1">
    <citation type="submission" date="2019-12" db="EMBL/GenBank/DDBJ databases">
        <title>Genome sequencing and annotation of Brassica cretica.</title>
        <authorList>
            <person name="Studholme D.J."/>
            <person name="Sarris P."/>
        </authorList>
    </citation>
    <scope>NUCLEOTIDE SEQUENCE</scope>
    <source>
        <strain evidence="1">PFS-109/04</strain>
        <tissue evidence="1">Leaf</tissue>
    </source>
</reference>
<dbReference type="Proteomes" id="UP000712600">
    <property type="component" value="Unassembled WGS sequence"/>
</dbReference>
<gene>
    <name evidence="1" type="ORF">F2Q69_00020240</name>
</gene>
<protein>
    <submittedName>
        <fullName evidence="1">Uncharacterized protein</fullName>
    </submittedName>
</protein>
<accession>A0A8S9Q2Z1</accession>
<sequence length="79" mass="8671">MNGVREGDLSFVKIHPSPVCFVIGFQAAYVLQTVVFGGSVGFNESGETIRIAFRSDLPSAEWYVVIQTGIGYTWSKEPI</sequence>
<proteinExistence type="predicted"/>